<evidence type="ECO:0000313" key="2">
    <source>
        <dbReference type="Proteomes" id="UP000294746"/>
    </source>
</evidence>
<sequence length="50" mass="6004">MYTLCVAKMKLFIRDVQRILVGDWMFIIRVKGHIIQEREPLLGMSIKRKE</sequence>
<dbReference type="EMBL" id="SLXV01000038">
    <property type="protein sequence ID" value="TCP64625.1"/>
    <property type="molecule type" value="Genomic_DNA"/>
</dbReference>
<reference evidence="1 2" key="1">
    <citation type="submission" date="2019-03" db="EMBL/GenBank/DDBJ databases">
        <title>Genomic Encyclopedia of Type Strains, Phase IV (KMG-IV): sequencing the most valuable type-strain genomes for metagenomic binning, comparative biology and taxonomic classification.</title>
        <authorList>
            <person name="Goeker M."/>
        </authorList>
    </citation>
    <scope>NUCLEOTIDE SEQUENCE [LARGE SCALE GENOMIC DNA]</scope>
    <source>
        <strain evidence="1 2">DSM 46831</strain>
    </source>
</reference>
<dbReference type="AlphaFoldDB" id="A0A4R2RZV3"/>
<proteinExistence type="predicted"/>
<protein>
    <submittedName>
        <fullName evidence="1">Uncharacterized protein</fullName>
    </submittedName>
</protein>
<name>A0A4R2RZV3_9BACL</name>
<comment type="caution">
    <text evidence="1">The sequence shown here is derived from an EMBL/GenBank/DDBJ whole genome shotgun (WGS) entry which is preliminary data.</text>
</comment>
<accession>A0A4R2RZV3</accession>
<dbReference type="Proteomes" id="UP000294746">
    <property type="component" value="Unassembled WGS sequence"/>
</dbReference>
<organism evidence="1 2">
    <name type="scientific">Baia soyae</name>
    <dbReference type="NCBI Taxonomy" id="1544746"/>
    <lineage>
        <taxon>Bacteria</taxon>
        <taxon>Bacillati</taxon>
        <taxon>Bacillota</taxon>
        <taxon>Bacilli</taxon>
        <taxon>Bacillales</taxon>
        <taxon>Thermoactinomycetaceae</taxon>
        <taxon>Baia</taxon>
    </lineage>
</organism>
<gene>
    <name evidence="1" type="ORF">EDD57_1388</name>
</gene>
<evidence type="ECO:0000313" key="1">
    <source>
        <dbReference type="EMBL" id="TCP64625.1"/>
    </source>
</evidence>
<keyword evidence="2" id="KW-1185">Reference proteome</keyword>